<evidence type="ECO:0000259" key="7">
    <source>
        <dbReference type="PROSITE" id="PS51192"/>
    </source>
</evidence>
<evidence type="ECO:0000256" key="3">
    <source>
        <dbReference type="ARBA" id="ARBA00022806"/>
    </source>
</evidence>
<organism evidence="9 10">
    <name type="scientific">Taenia crassiceps</name>
    <dbReference type="NCBI Taxonomy" id="6207"/>
    <lineage>
        <taxon>Eukaryota</taxon>
        <taxon>Metazoa</taxon>
        <taxon>Spiralia</taxon>
        <taxon>Lophotrochozoa</taxon>
        <taxon>Platyhelminthes</taxon>
        <taxon>Cestoda</taxon>
        <taxon>Eucestoda</taxon>
        <taxon>Cyclophyllidea</taxon>
        <taxon>Taeniidae</taxon>
        <taxon>Taenia</taxon>
    </lineage>
</organism>
<dbReference type="InterPro" id="IPR027417">
    <property type="entry name" value="P-loop_NTPase"/>
</dbReference>
<dbReference type="SUPFAM" id="SSF52540">
    <property type="entry name" value="P-loop containing nucleoside triphosphate hydrolases"/>
    <property type="match status" value="1"/>
</dbReference>
<dbReference type="PROSITE" id="PS51194">
    <property type="entry name" value="HELICASE_CTER"/>
    <property type="match status" value="1"/>
</dbReference>
<dbReference type="Gene3D" id="1.10.150.20">
    <property type="entry name" value="5' to 3' exonuclease, C-terminal subdomain"/>
    <property type="match status" value="1"/>
</dbReference>
<dbReference type="InterPro" id="IPR001650">
    <property type="entry name" value="Helicase_C-like"/>
</dbReference>
<dbReference type="Pfam" id="PF00270">
    <property type="entry name" value="DEAD"/>
    <property type="match status" value="1"/>
</dbReference>
<gene>
    <name evidence="9" type="ORF">TcWFU_004270</name>
</gene>
<comment type="catalytic activity">
    <reaction evidence="5">
        <text>ATP + H2O = ADP + phosphate + H(+)</text>
        <dbReference type="Rhea" id="RHEA:13065"/>
        <dbReference type="ChEBI" id="CHEBI:15377"/>
        <dbReference type="ChEBI" id="CHEBI:15378"/>
        <dbReference type="ChEBI" id="CHEBI:30616"/>
        <dbReference type="ChEBI" id="CHEBI:43474"/>
        <dbReference type="ChEBI" id="CHEBI:456216"/>
        <dbReference type="EC" id="5.6.2.4"/>
    </reaction>
</comment>
<dbReference type="SUPFAM" id="SSF158702">
    <property type="entry name" value="Sec63 N-terminal domain-like"/>
    <property type="match status" value="1"/>
</dbReference>
<dbReference type="Pfam" id="PF21099">
    <property type="entry name" value="POLQ_helical"/>
    <property type="match status" value="1"/>
</dbReference>
<keyword evidence="4" id="KW-0067">ATP-binding</keyword>
<dbReference type="Pfam" id="PF00271">
    <property type="entry name" value="Helicase_C"/>
    <property type="match status" value="1"/>
</dbReference>
<keyword evidence="2" id="KW-0378">Hydrolase</keyword>
<keyword evidence="10" id="KW-1185">Reference proteome</keyword>
<dbReference type="SMART" id="SM00487">
    <property type="entry name" value="DEXDc"/>
    <property type="match status" value="1"/>
</dbReference>
<dbReference type="Pfam" id="PF20470">
    <property type="entry name" value="HTH_61"/>
    <property type="match status" value="1"/>
</dbReference>
<feature type="compositionally biased region" description="Acidic residues" evidence="6">
    <location>
        <begin position="1008"/>
        <end position="1021"/>
    </location>
</feature>
<feature type="region of interest" description="Disordered" evidence="6">
    <location>
        <begin position="35"/>
        <end position="63"/>
    </location>
</feature>
<evidence type="ECO:0000313" key="9">
    <source>
        <dbReference type="EMBL" id="KAL5104913.1"/>
    </source>
</evidence>
<dbReference type="CDD" id="cd18795">
    <property type="entry name" value="SF2_C_Ski2"/>
    <property type="match status" value="1"/>
</dbReference>
<dbReference type="Gene3D" id="1.10.3380.20">
    <property type="match status" value="1"/>
</dbReference>
<evidence type="ECO:0000256" key="1">
    <source>
        <dbReference type="ARBA" id="ARBA00022741"/>
    </source>
</evidence>
<comment type="caution">
    <text evidence="9">The sequence shown here is derived from an EMBL/GenBank/DDBJ whole genome shotgun (WGS) entry which is preliminary data.</text>
</comment>
<evidence type="ECO:0000256" key="5">
    <source>
        <dbReference type="ARBA" id="ARBA00048988"/>
    </source>
</evidence>
<dbReference type="InterPro" id="IPR050474">
    <property type="entry name" value="Hel308_SKI2-like"/>
</dbReference>
<keyword evidence="3" id="KW-0347">Helicase</keyword>
<name>A0ABR4Q5G6_9CEST</name>
<dbReference type="SMART" id="SM00490">
    <property type="entry name" value="HELICc"/>
    <property type="match status" value="1"/>
</dbReference>
<dbReference type="InterPro" id="IPR011545">
    <property type="entry name" value="DEAD/DEAH_box_helicase_dom"/>
</dbReference>
<dbReference type="Proteomes" id="UP001651158">
    <property type="component" value="Unassembled WGS sequence"/>
</dbReference>
<evidence type="ECO:0000256" key="6">
    <source>
        <dbReference type="SAM" id="MobiDB-lite"/>
    </source>
</evidence>
<dbReference type="PANTHER" id="PTHR47961">
    <property type="entry name" value="DNA POLYMERASE THETA, PUTATIVE (AFU_ORTHOLOGUE AFUA_1G05260)-RELATED"/>
    <property type="match status" value="1"/>
</dbReference>
<sequence length="1021" mass="112060">MTPPDAKPFESPNFDESGDSWLGALELSALLSNRHSSPRLSVPSPRHNACHSKGGILTSPDRKESVSFRERLLIQLHMNSALDTFDRRTLATNNSPSTESQLKLASQIYKNKTTCCLSMVGLPIRVMDLLSKQRGITDLYGILKATLFPTLLDWQVECLSIAATTKRANLVYSLPTSGGKTLVAEILLLSEVLVAQKNVLFILPFVSIVQEKVNDLNPLGLELDFLVEEYASNKGRIPPTKRLKKSSVYVATIEKAQTIVNSLIDLNRLEELGLVIVDELHMIGEGGARGAALELIITKLKIVSPSTRIVGMSATLSNLSELTAFLNAKLYTNNFRPVDLIEYVKVEDHIFRILPPSPLPKHSCLSERLEHERVVNFKYSEAMRKRDPDHLVGLVAEVLKAQTENLHRSPSCLVFCPTKAHCENTALLLAELLPSQIDATVGEEIRSRRHQLLTNLRLDAQREQNVGTLESCCPILEATVPRGVAYHHSGLIQEERRALEEAFLEGDTLRVICCTSTLAAGVNLPARRVIIRKPYVGSAFLSWSQYKQMVGRAGRTGLDNCGESIIILQPSEREAFGRLMDAAVSAANETGGGVCTSSLLYDRGKGLRQLILSLLGLGLAKSLKDLLACVEQTFFAVQSAARSANACDRKTRVTEAVREQLQHLLRGRLVSLAAPLDTPPLLTKSPCIPLPHGSPGRSFLMPDALIPPEEIELKTGQLGRAAIRGGLDSDHIEGLIEDLRRAARALNTAGPLHLLYLVIPRSFTDLQSMHQQQSTSSTVTVMPFSMDWGVLFERVSWLPPEEANIVSLIGFSDSYLARKAAGQPIRKKQDESPLYRLYLALALSELWPPRCEPIWRTARRYGLSRGALQSLVQSAASLAVGLAHAVAAEYSHDPELWAFAHLLPDFSTRLAYCVSSELIPLMQLPGVKRARARQLFAAGFKTVAEVAVAEPGQLVSALAPFLSRRAATKIVQSARMTLVDRVESLNKEAAEIAQLFTSSADTVATPASDDEAEEEDVDLFA</sequence>
<dbReference type="PANTHER" id="PTHR47961:SF12">
    <property type="entry name" value="HELICASE POLQ-LIKE"/>
    <property type="match status" value="1"/>
</dbReference>
<accession>A0ABR4Q5G6</accession>
<evidence type="ECO:0000256" key="2">
    <source>
        <dbReference type="ARBA" id="ARBA00022801"/>
    </source>
</evidence>
<keyword evidence="1" id="KW-0547">Nucleotide-binding</keyword>
<protein>
    <submittedName>
        <fullName evidence="9">Helicase POLQ-like</fullName>
    </submittedName>
</protein>
<dbReference type="Gene3D" id="3.40.50.300">
    <property type="entry name" value="P-loop containing nucleotide triphosphate hydrolases"/>
    <property type="match status" value="2"/>
</dbReference>
<dbReference type="InterPro" id="IPR046931">
    <property type="entry name" value="HTH_61"/>
</dbReference>
<feature type="region of interest" description="Disordered" evidence="6">
    <location>
        <begin position="1001"/>
        <end position="1021"/>
    </location>
</feature>
<feature type="domain" description="Helicase ATP-binding" evidence="7">
    <location>
        <begin position="161"/>
        <end position="334"/>
    </location>
</feature>
<feature type="domain" description="Helicase C-terminal" evidence="8">
    <location>
        <begin position="393"/>
        <end position="631"/>
    </location>
</feature>
<evidence type="ECO:0000256" key="4">
    <source>
        <dbReference type="ARBA" id="ARBA00022840"/>
    </source>
</evidence>
<dbReference type="InterPro" id="IPR014001">
    <property type="entry name" value="Helicase_ATP-bd"/>
</dbReference>
<evidence type="ECO:0000313" key="10">
    <source>
        <dbReference type="Proteomes" id="UP001651158"/>
    </source>
</evidence>
<reference evidence="9 10" key="1">
    <citation type="journal article" date="2022" name="Front. Cell. Infect. Microbiol.">
        <title>The Genomes of Two Strains of Taenia crassiceps the Animal Model for the Study of Human Cysticercosis.</title>
        <authorList>
            <person name="Bobes R.J."/>
            <person name="Estrada K."/>
            <person name="Rios-Valencia D.G."/>
            <person name="Calderon-Gallegos A."/>
            <person name="de la Torre P."/>
            <person name="Carrero J.C."/>
            <person name="Sanchez-Flores A."/>
            <person name="Laclette J.P."/>
        </authorList>
    </citation>
    <scope>NUCLEOTIDE SEQUENCE [LARGE SCALE GENOMIC DNA]</scope>
    <source>
        <strain evidence="9">WFUcys</strain>
    </source>
</reference>
<proteinExistence type="predicted"/>
<evidence type="ECO:0000259" key="8">
    <source>
        <dbReference type="PROSITE" id="PS51194"/>
    </source>
</evidence>
<dbReference type="PROSITE" id="PS51192">
    <property type="entry name" value="HELICASE_ATP_BIND_1"/>
    <property type="match status" value="1"/>
</dbReference>
<dbReference type="CDD" id="cd18026">
    <property type="entry name" value="DEXHc_POLQ-like"/>
    <property type="match status" value="1"/>
</dbReference>
<dbReference type="EMBL" id="JAKROA010000010">
    <property type="protein sequence ID" value="KAL5104913.1"/>
    <property type="molecule type" value="Genomic_DNA"/>
</dbReference>
<dbReference type="InterPro" id="IPR048960">
    <property type="entry name" value="POLQ-like_helical"/>
</dbReference>